<keyword evidence="7" id="KW-0238">DNA-binding</keyword>
<evidence type="ECO:0000313" key="11">
    <source>
        <dbReference type="EMBL" id="CAF24625.1"/>
    </source>
</evidence>
<protein>
    <recommendedName>
        <fullName evidence="13">RNA polymerase sigma-54 factor</fullName>
    </recommendedName>
</protein>
<dbReference type="PRINTS" id="PR00045">
    <property type="entry name" value="SIGMA54FCT"/>
</dbReference>
<dbReference type="NCBIfam" id="TIGR02395">
    <property type="entry name" value="rpoN_sigma"/>
    <property type="match status" value="1"/>
</dbReference>
<dbReference type="RefSeq" id="WP_011176446.1">
    <property type="nucleotide sequence ID" value="NC_005861.2"/>
</dbReference>
<organism evidence="11 12">
    <name type="scientific">Protochlamydia amoebophila (strain UWE25)</name>
    <dbReference type="NCBI Taxonomy" id="264201"/>
    <lineage>
        <taxon>Bacteria</taxon>
        <taxon>Pseudomonadati</taxon>
        <taxon>Chlamydiota</taxon>
        <taxon>Chlamydiia</taxon>
        <taxon>Parachlamydiales</taxon>
        <taxon>Parachlamydiaceae</taxon>
        <taxon>Candidatus Protochlamydia</taxon>
    </lineage>
</organism>
<dbReference type="InterPro" id="IPR007046">
    <property type="entry name" value="RNA_pol_sigma_54_core-bd"/>
</dbReference>
<dbReference type="HOGENOM" id="CLU_020569_0_1_0"/>
<comment type="similarity">
    <text evidence="1">Belongs to the sigma-54 factor family.</text>
</comment>
<dbReference type="InterPro" id="IPR038709">
    <property type="entry name" value="RpoN_core-bd_sf"/>
</dbReference>
<dbReference type="GO" id="GO:0000428">
    <property type="term" value="C:DNA-directed RNA polymerase complex"/>
    <property type="evidence" value="ECO:0007669"/>
    <property type="project" value="UniProtKB-KW"/>
</dbReference>
<dbReference type="GO" id="GO:0003677">
    <property type="term" value="F:DNA binding"/>
    <property type="evidence" value="ECO:0007669"/>
    <property type="project" value="UniProtKB-KW"/>
</dbReference>
<evidence type="ECO:0000256" key="5">
    <source>
        <dbReference type="ARBA" id="ARBA00023015"/>
    </source>
</evidence>
<name>Q6M9X4_PARUW</name>
<dbReference type="STRING" id="264201.pc1901"/>
<dbReference type="PIRSF" id="PIRSF000774">
    <property type="entry name" value="RpoN"/>
    <property type="match status" value="1"/>
</dbReference>
<evidence type="ECO:0000259" key="10">
    <source>
        <dbReference type="Pfam" id="PF04963"/>
    </source>
</evidence>
<dbReference type="Gene3D" id="1.10.10.60">
    <property type="entry name" value="Homeodomain-like"/>
    <property type="match status" value="1"/>
</dbReference>
<keyword evidence="6" id="KW-0731">Sigma factor</keyword>
<gene>
    <name evidence="11" type="ORF">PC_RS09130</name>
</gene>
<dbReference type="KEGG" id="pcu:PC_RS09130"/>
<dbReference type="PANTHER" id="PTHR32248">
    <property type="entry name" value="RNA POLYMERASE SIGMA-54 FACTOR"/>
    <property type="match status" value="1"/>
</dbReference>
<dbReference type="PANTHER" id="PTHR32248:SF4">
    <property type="entry name" value="RNA POLYMERASE SIGMA-54 FACTOR"/>
    <property type="match status" value="1"/>
</dbReference>
<sequence length="492" mass="56544">MSTVGIPSSSLQMQQKQGMNLTQRLMMSTHMQQAIHLLQLPILELEPFIEEQVVSNPLLDIIPIEKEGAFIEERTSASEKMEKEITIDDRDLAILNRLDEDYREHFAGSETTPMKRSSEEEKLKSYLENSICADPSLLEKLHQQAIDTFNNQQELAIADILIGYIDANGFLKTPLQEICLLHNLEESAVKDILREMQEFEPYGIAAASIQESLLIQLRCLHKEGKLAYRLIKDYYNELLHNHIPLIQKQLKCSFSEIQEAIEKDIAKLDLHPGTHFSAQTSQVLIPDVTLRQEGEKLIVDVDRDRAPTLKINRKYLRLLNDSSTSNETKQFIKRHLFSARWLVRNLQQRYSTIERIAEFLAVNQYEFFTQPDGQLKPLTMKTIADALELHESTIARTVSNKYINSPKGIFSLRSFFTTKYTSEEGEDLSAKTVKEAILEIISGENKLRPFSDEKISEFLKSKGITCARRTVAKYRQALDLGNTQQRKKFHQS</sequence>
<feature type="domain" description="RNA polymerase sigma factor 54 DNA-binding" evidence="9">
    <location>
        <begin position="330"/>
        <end position="488"/>
    </location>
</feature>
<keyword evidence="4" id="KW-0548">Nucleotidyltransferase</keyword>
<proteinExistence type="inferred from homology"/>
<dbReference type="OrthoDB" id="9814402at2"/>
<dbReference type="PROSITE" id="PS50044">
    <property type="entry name" value="SIGMA54_3"/>
    <property type="match status" value="1"/>
</dbReference>
<accession>Q6M9X4</accession>
<evidence type="ECO:0000256" key="7">
    <source>
        <dbReference type="ARBA" id="ARBA00023125"/>
    </source>
</evidence>
<keyword evidence="12" id="KW-1185">Reference proteome</keyword>
<feature type="domain" description="RNA polymerase sigma factor 54 core-binding" evidence="10">
    <location>
        <begin position="128"/>
        <end position="315"/>
    </location>
</feature>
<dbReference type="GO" id="GO:0001216">
    <property type="term" value="F:DNA-binding transcription activator activity"/>
    <property type="evidence" value="ECO:0007669"/>
    <property type="project" value="InterPro"/>
</dbReference>
<keyword evidence="5" id="KW-0805">Transcription regulation</keyword>
<dbReference type="Pfam" id="PF04963">
    <property type="entry name" value="Sigma54_CBD"/>
    <property type="match status" value="1"/>
</dbReference>
<dbReference type="GO" id="GO:0006352">
    <property type="term" value="P:DNA-templated transcription initiation"/>
    <property type="evidence" value="ECO:0007669"/>
    <property type="project" value="InterPro"/>
</dbReference>
<evidence type="ECO:0000256" key="3">
    <source>
        <dbReference type="ARBA" id="ARBA00022679"/>
    </source>
</evidence>
<dbReference type="InterPro" id="IPR007634">
    <property type="entry name" value="RNA_pol_sigma_54_DNA-bd"/>
</dbReference>
<evidence type="ECO:0000256" key="1">
    <source>
        <dbReference type="ARBA" id="ARBA00008798"/>
    </source>
</evidence>
<evidence type="ECO:0000256" key="4">
    <source>
        <dbReference type="ARBA" id="ARBA00022695"/>
    </source>
</evidence>
<dbReference type="AlphaFoldDB" id="Q6M9X4"/>
<dbReference type="eggNOG" id="COG1508">
    <property type="taxonomic scope" value="Bacteria"/>
</dbReference>
<evidence type="ECO:0008006" key="13">
    <source>
        <dbReference type="Google" id="ProtNLM"/>
    </source>
</evidence>
<keyword evidence="2" id="KW-0240">DNA-directed RNA polymerase</keyword>
<evidence type="ECO:0000259" key="9">
    <source>
        <dbReference type="Pfam" id="PF04552"/>
    </source>
</evidence>
<dbReference type="PROSITE" id="PS00718">
    <property type="entry name" value="SIGMA54_2"/>
    <property type="match status" value="1"/>
</dbReference>
<evidence type="ECO:0000313" key="12">
    <source>
        <dbReference type="Proteomes" id="UP000000529"/>
    </source>
</evidence>
<dbReference type="EMBL" id="BX908798">
    <property type="protein sequence ID" value="CAF24625.1"/>
    <property type="molecule type" value="Genomic_DNA"/>
</dbReference>
<dbReference type="Pfam" id="PF00309">
    <property type="entry name" value="Sigma54_AID"/>
    <property type="match status" value="1"/>
</dbReference>
<dbReference type="Proteomes" id="UP000000529">
    <property type="component" value="Chromosome"/>
</dbReference>
<evidence type="ECO:0000256" key="2">
    <source>
        <dbReference type="ARBA" id="ARBA00022478"/>
    </source>
</evidence>
<dbReference type="InterPro" id="IPR000394">
    <property type="entry name" value="RNA_pol_sigma_54"/>
</dbReference>
<dbReference type="GO" id="GO:0016987">
    <property type="term" value="F:sigma factor activity"/>
    <property type="evidence" value="ECO:0007669"/>
    <property type="project" value="UniProtKB-KW"/>
</dbReference>
<keyword evidence="3" id="KW-0808">Transferase</keyword>
<dbReference type="Pfam" id="PF04552">
    <property type="entry name" value="Sigma54_DBD"/>
    <property type="match status" value="1"/>
</dbReference>
<keyword evidence="8" id="KW-0804">Transcription</keyword>
<dbReference type="Gene3D" id="1.10.10.1330">
    <property type="entry name" value="RNA polymerase sigma-54 factor, core-binding domain"/>
    <property type="match status" value="1"/>
</dbReference>
<reference evidence="11 12" key="1">
    <citation type="journal article" date="2004" name="Science">
        <title>Illuminating the evolutionary history of chlamydiae.</title>
        <authorList>
            <person name="Horn M."/>
            <person name="Collingro A."/>
            <person name="Schmitz-Esser S."/>
            <person name="Beier C.L."/>
            <person name="Purkhold U."/>
            <person name="Fartmann B."/>
            <person name="Brandt P."/>
            <person name="Nyakatura G.J."/>
            <person name="Droege M."/>
            <person name="Frishman D."/>
            <person name="Rattei T."/>
            <person name="Mewes H."/>
            <person name="Wagner M."/>
        </authorList>
    </citation>
    <scope>NUCLEOTIDE SEQUENCE [LARGE SCALE GENOMIC DNA]</scope>
    <source>
        <strain evidence="11 12">UWE25</strain>
    </source>
</reference>
<dbReference type="GO" id="GO:0016779">
    <property type="term" value="F:nucleotidyltransferase activity"/>
    <property type="evidence" value="ECO:0007669"/>
    <property type="project" value="UniProtKB-KW"/>
</dbReference>
<evidence type="ECO:0000256" key="8">
    <source>
        <dbReference type="ARBA" id="ARBA00023163"/>
    </source>
</evidence>
<evidence type="ECO:0000256" key="6">
    <source>
        <dbReference type="ARBA" id="ARBA00023082"/>
    </source>
</evidence>